<comment type="caution">
    <text evidence="1">The sequence shown here is derived from an EMBL/GenBank/DDBJ whole genome shotgun (WGS) entry which is preliminary data.</text>
</comment>
<dbReference type="EMBL" id="PGFD01000003">
    <property type="protein sequence ID" value="PJJ63030.1"/>
    <property type="molecule type" value="Genomic_DNA"/>
</dbReference>
<accession>A0A2M9BY82</accession>
<gene>
    <name evidence="1" type="ORF">CLV73_3547</name>
</gene>
<proteinExistence type="predicted"/>
<sequence>MEIEKFNYKKMKRNITIFFALLSMSFAFGQGKFAKYLNSKKLALAYKTVKDNEKDDYYQQYYWLAKAEQLKTYPHLKDVKPVVLYEFVKKVNPQNPTKKLDARGKELRATAELSLNQYFKNKNVENNSVLMYNLETYVDPSQGEYFTKVDPEKIKELVPKELFAFNSLNKKTKEEKTYYLWIDKKKDDFNIVDIIPDEKEDKAFYTRLRQYLPNYKFSKYVPSVKKGTKTDKTDADYYYIMPFEQNTDNIEYKTKDFKTFILSQYRKAGDEWKGVEKPRK</sequence>
<name>A0A2M9BY82_9FLAO</name>
<protein>
    <recommendedName>
        <fullName evidence="3">Gliding motility associated protein GldN</fullName>
    </recommendedName>
</protein>
<reference evidence="1 2" key="1">
    <citation type="submission" date="2017-11" db="EMBL/GenBank/DDBJ databases">
        <title>Genomic Encyclopedia of Archaeal and Bacterial Type Strains, Phase II (KMG-II): From Individual Species to Whole Genera.</title>
        <authorList>
            <person name="Goeker M."/>
        </authorList>
    </citation>
    <scope>NUCLEOTIDE SEQUENCE [LARGE SCALE GENOMIC DNA]</scope>
    <source>
        <strain evidence="1 2">DSM 27617</strain>
    </source>
</reference>
<organism evidence="1 2">
    <name type="scientific">Chryseobacterium geocarposphaerae</name>
    <dbReference type="NCBI Taxonomy" id="1416776"/>
    <lineage>
        <taxon>Bacteria</taxon>
        <taxon>Pseudomonadati</taxon>
        <taxon>Bacteroidota</taxon>
        <taxon>Flavobacteriia</taxon>
        <taxon>Flavobacteriales</taxon>
        <taxon>Weeksellaceae</taxon>
        <taxon>Chryseobacterium group</taxon>
        <taxon>Chryseobacterium</taxon>
    </lineage>
</organism>
<dbReference type="AlphaFoldDB" id="A0A2M9BY82"/>
<dbReference type="Proteomes" id="UP000228740">
    <property type="component" value="Unassembled WGS sequence"/>
</dbReference>
<evidence type="ECO:0000313" key="2">
    <source>
        <dbReference type="Proteomes" id="UP000228740"/>
    </source>
</evidence>
<keyword evidence="2" id="KW-1185">Reference proteome</keyword>
<evidence type="ECO:0000313" key="1">
    <source>
        <dbReference type="EMBL" id="PJJ63030.1"/>
    </source>
</evidence>
<evidence type="ECO:0008006" key="3">
    <source>
        <dbReference type="Google" id="ProtNLM"/>
    </source>
</evidence>